<keyword evidence="4" id="KW-0539">Nucleus</keyword>
<evidence type="ECO:0000256" key="5">
    <source>
        <dbReference type="SAM" id="Coils"/>
    </source>
</evidence>
<dbReference type="PROSITE" id="PS50888">
    <property type="entry name" value="BHLH"/>
    <property type="match status" value="1"/>
</dbReference>
<protein>
    <recommendedName>
        <fullName evidence="7">BHLH domain-containing protein</fullName>
    </recommendedName>
</protein>
<gene>
    <name evidence="8" type="ORF">P3X46_012662</name>
</gene>
<evidence type="ECO:0000256" key="1">
    <source>
        <dbReference type="ARBA" id="ARBA00004123"/>
    </source>
</evidence>
<evidence type="ECO:0000259" key="7">
    <source>
        <dbReference type="PROSITE" id="PS50888"/>
    </source>
</evidence>
<feature type="coiled-coil region" evidence="5">
    <location>
        <begin position="228"/>
        <end position="255"/>
    </location>
</feature>
<dbReference type="SUPFAM" id="SSF47459">
    <property type="entry name" value="HLH, helix-loop-helix DNA-binding domain"/>
    <property type="match status" value="1"/>
</dbReference>
<evidence type="ECO:0000256" key="3">
    <source>
        <dbReference type="ARBA" id="ARBA00023163"/>
    </source>
</evidence>
<evidence type="ECO:0000256" key="2">
    <source>
        <dbReference type="ARBA" id="ARBA00023015"/>
    </source>
</evidence>
<keyword evidence="3" id="KW-0804">Transcription</keyword>
<feature type="region of interest" description="Disordered" evidence="6">
    <location>
        <begin position="267"/>
        <end position="287"/>
    </location>
</feature>
<sequence>MDIASDRWFTEQDLDDYNLIHEYHINSLAELTTQNMATAPGENLQRSFSSESYSSYPPFNSKYTITAKTATLSSSSIETSQTSSERPSKLQKTNSWNTSMITTEYLSPKPSSITPQILFFESSPANSQLCFSTLNSTTVKPKDEAASPRNMHFQPLISKAAPFENQNYEIKASQRTTNKRPYSIAKTPSHAQDHILAERKRREKLSQRFIALSAIVPGLKKMDKASVLGDAINYVKQLQERVKVLEEQTKKRTVESFVLVKKSQLSADDDSSSCDENSDGGSDSALPEIEARVSEKDVLIRIHCDKQHGVVPKILNEVENLNLTIINSSVLPFGNCTLDITIIAQMESEFSMAVKDLVKNLGVAFLKLM</sequence>
<dbReference type="CDD" id="cd11452">
    <property type="entry name" value="bHLH_AtNAI1_like"/>
    <property type="match status" value="1"/>
</dbReference>
<reference evidence="8" key="1">
    <citation type="journal article" date="2023" name="Plant Biotechnol. J.">
        <title>Chromosome-level wild Hevea brasiliensis genome provides new tools for genomic-assisted breeding and valuable loci to elevate rubber yield.</title>
        <authorList>
            <person name="Cheng H."/>
            <person name="Song X."/>
            <person name="Hu Y."/>
            <person name="Wu T."/>
            <person name="Yang Q."/>
            <person name="An Z."/>
            <person name="Feng S."/>
            <person name="Deng Z."/>
            <person name="Wu W."/>
            <person name="Zeng X."/>
            <person name="Tu M."/>
            <person name="Wang X."/>
            <person name="Huang H."/>
        </authorList>
    </citation>
    <scope>NUCLEOTIDE SEQUENCE</scope>
    <source>
        <strain evidence="8">MT/VB/25A 57/8</strain>
    </source>
</reference>
<dbReference type="Gene3D" id="4.10.280.10">
    <property type="entry name" value="Helix-loop-helix DNA-binding domain"/>
    <property type="match status" value="1"/>
</dbReference>
<dbReference type="Pfam" id="PF00010">
    <property type="entry name" value="HLH"/>
    <property type="match status" value="1"/>
</dbReference>
<feature type="compositionally biased region" description="Acidic residues" evidence="6">
    <location>
        <begin position="267"/>
        <end position="278"/>
    </location>
</feature>
<feature type="compositionally biased region" description="Low complexity" evidence="6">
    <location>
        <begin position="74"/>
        <end position="84"/>
    </location>
</feature>
<keyword evidence="5" id="KW-0175">Coiled coil</keyword>
<feature type="region of interest" description="Disordered" evidence="6">
    <location>
        <begin position="74"/>
        <end position="94"/>
    </location>
</feature>
<dbReference type="EMBL" id="JARPOI010000007">
    <property type="protein sequence ID" value="KAJ9177441.1"/>
    <property type="molecule type" value="Genomic_DNA"/>
</dbReference>
<comment type="subcellular location">
    <subcellularLocation>
        <location evidence="1">Nucleus</location>
    </subcellularLocation>
</comment>
<organism evidence="8 9">
    <name type="scientific">Hevea brasiliensis</name>
    <name type="common">Para rubber tree</name>
    <name type="synonym">Siphonia brasiliensis</name>
    <dbReference type="NCBI Taxonomy" id="3981"/>
    <lineage>
        <taxon>Eukaryota</taxon>
        <taxon>Viridiplantae</taxon>
        <taxon>Streptophyta</taxon>
        <taxon>Embryophyta</taxon>
        <taxon>Tracheophyta</taxon>
        <taxon>Spermatophyta</taxon>
        <taxon>Magnoliopsida</taxon>
        <taxon>eudicotyledons</taxon>
        <taxon>Gunneridae</taxon>
        <taxon>Pentapetalae</taxon>
        <taxon>rosids</taxon>
        <taxon>fabids</taxon>
        <taxon>Malpighiales</taxon>
        <taxon>Euphorbiaceae</taxon>
        <taxon>Crotonoideae</taxon>
        <taxon>Micrandreae</taxon>
        <taxon>Hevea</taxon>
    </lineage>
</organism>
<keyword evidence="9" id="KW-1185">Reference proteome</keyword>
<dbReference type="Pfam" id="PF22754">
    <property type="entry name" value="bHLH-TF_ACT-like_plant"/>
    <property type="match status" value="1"/>
</dbReference>
<dbReference type="InterPro" id="IPR036638">
    <property type="entry name" value="HLH_DNA-bd_sf"/>
</dbReference>
<proteinExistence type="predicted"/>
<accession>A0ABQ9MEK4</accession>
<evidence type="ECO:0000256" key="4">
    <source>
        <dbReference type="ARBA" id="ARBA00023242"/>
    </source>
</evidence>
<comment type="caution">
    <text evidence="8">The sequence shown here is derived from an EMBL/GenBank/DDBJ whole genome shotgun (WGS) entry which is preliminary data.</text>
</comment>
<dbReference type="InterPro" id="IPR054502">
    <property type="entry name" value="bHLH-TF_ACT-like_plant"/>
</dbReference>
<dbReference type="Proteomes" id="UP001174677">
    <property type="component" value="Chromosome 7"/>
</dbReference>
<evidence type="ECO:0000313" key="9">
    <source>
        <dbReference type="Proteomes" id="UP001174677"/>
    </source>
</evidence>
<dbReference type="PANTHER" id="PTHR45959">
    <property type="entry name" value="BHLH TRANSCRIPTION FACTOR"/>
    <property type="match status" value="1"/>
</dbReference>
<feature type="domain" description="BHLH" evidence="7">
    <location>
        <begin position="189"/>
        <end position="238"/>
    </location>
</feature>
<dbReference type="PANTHER" id="PTHR45959:SF2">
    <property type="entry name" value="BHLH TRANSCRIPTION FACTOR"/>
    <property type="match status" value="1"/>
</dbReference>
<dbReference type="InterPro" id="IPR011598">
    <property type="entry name" value="bHLH_dom"/>
</dbReference>
<evidence type="ECO:0000256" key="6">
    <source>
        <dbReference type="SAM" id="MobiDB-lite"/>
    </source>
</evidence>
<dbReference type="InterPro" id="IPR052610">
    <property type="entry name" value="bHLH_transcription_regulator"/>
</dbReference>
<name>A0ABQ9MEK4_HEVBR</name>
<evidence type="ECO:0000313" key="8">
    <source>
        <dbReference type="EMBL" id="KAJ9177441.1"/>
    </source>
</evidence>
<dbReference type="SMART" id="SM00353">
    <property type="entry name" value="HLH"/>
    <property type="match status" value="1"/>
</dbReference>
<keyword evidence="2" id="KW-0805">Transcription regulation</keyword>